<proteinExistence type="predicted"/>
<evidence type="ECO:0000313" key="2">
    <source>
        <dbReference type="Proteomes" id="UP000261620"/>
    </source>
</evidence>
<keyword evidence="2" id="KW-1185">Reference proteome</keyword>
<dbReference type="AlphaFoldDB" id="A0A3Q4AGW7"/>
<name>A0A3Q4AGW7_MOLML</name>
<accession>A0A3Q4AGW7</accession>
<organism evidence="1 2">
    <name type="scientific">Mola mola</name>
    <name type="common">Ocean sunfish</name>
    <name type="synonym">Tetraodon mola</name>
    <dbReference type="NCBI Taxonomy" id="94237"/>
    <lineage>
        <taxon>Eukaryota</taxon>
        <taxon>Metazoa</taxon>
        <taxon>Chordata</taxon>
        <taxon>Craniata</taxon>
        <taxon>Vertebrata</taxon>
        <taxon>Euteleostomi</taxon>
        <taxon>Actinopterygii</taxon>
        <taxon>Neopterygii</taxon>
        <taxon>Teleostei</taxon>
        <taxon>Neoteleostei</taxon>
        <taxon>Acanthomorphata</taxon>
        <taxon>Eupercaria</taxon>
        <taxon>Tetraodontiformes</taxon>
        <taxon>Molidae</taxon>
        <taxon>Mola</taxon>
    </lineage>
</organism>
<dbReference type="Ensembl" id="ENSMMOT00000003463.1">
    <property type="protein sequence ID" value="ENSMMOP00000003410.1"/>
    <property type="gene ID" value="ENSMMOG00000002732.1"/>
</dbReference>
<dbReference type="OMA" id="FFFCVFP"/>
<dbReference type="Proteomes" id="UP000261620">
    <property type="component" value="Unplaced"/>
</dbReference>
<reference evidence="1" key="1">
    <citation type="submission" date="2025-08" db="UniProtKB">
        <authorList>
            <consortium name="Ensembl"/>
        </authorList>
    </citation>
    <scope>IDENTIFICATION</scope>
</reference>
<reference evidence="1" key="2">
    <citation type="submission" date="2025-09" db="UniProtKB">
        <authorList>
            <consortium name="Ensembl"/>
        </authorList>
    </citation>
    <scope>IDENTIFICATION</scope>
</reference>
<protein>
    <submittedName>
        <fullName evidence="1">Uncharacterized protein</fullName>
    </submittedName>
</protein>
<evidence type="ECO:0000313" key="1">
    <source>
        <dbReference type="Ensembl" id="ENSMMOP00000003410.1"/>
    </source>
</evidence>
<sequence length="128" mass="13695">MLSSSNVSRTFFFCVFPKVYSISLFKPSSKSVAFSCITIVPVRTFSSITLLSSSSFAELFTSEAAKASLGSTTLTLTVAVAESDMFPLSLTSMTSLCSASSVSVNERSVLICPVYDLQNPPVKKESYG</sequence>